<proteinExistence type="predicted"/>
<dbReference type="Proteomes" id="UP001597641">
    <property type="component" value="Unassembled WGS sequence"/>
</dbReference>
<dbReference type="InterPro" id="IPR013766">
    <property type="entry name" value="Thioredoxin_domain"/>
</dbReference>
<sequence length="373" mass="43060">MLVSVLTTVHAKPITCTIKGTIINSDSKNILLHKATDDVRAKHVVIPIVNNTFEYTFAVSAPEVYRVVFEDEFEKGTWRRIDFFPEKGQILFTLYPMMEGGKNKIEGGELNKQLQDFWQGYDTHLEKEVTPYTEPLSKQLRALYHKGEYESPAADSIRMEMKKFTKKQSDWDNNYIDSNPNLASYYQFVSDFLTIPDYSKELATQRASVFSKLYPQHPYTELVRNKMESRERLQVGGKYFDFSAPTLEGKVVKLSKVMKDDYVLLDFWGSWCGSCIKISKSMIPVYEEFKDKGFTVIGIAREFKNTDKYKKAMERDKYPWLNLIELNDQNGIWQRYDYAGGGGTVLVNKKGVIVALDPTAEELRALLQKELVK</sequence>
<accession>A0ABW6C023</accession>
<dbReference type="CDD" id="cd02966">
    <property type="entry name" value="TlpA_like_family"/>
    <property type="match status" value="1"/>
</dbReference>
<dbReference type="EMBL" id="JBHUOX010000018">
    <property type="protein sequence ID" value="MFD3002592.1"/>
    <property type="molecule type" value="Genomic_DNA"/>
</dbReference>
<protein>
    <submittedName>
        <fullName evidence="6">Redoxin domain-containing protein</fullName>
    </submittedName>
</protein>
<dbReference type="InterPro" id="IPR000866">
    <property type="entry name" value="AhpC/TSA"/>
</dbReference>
<dbReference type="PANTHER" id="PTHR42852">
    <property type="entry name" value="THIOL:DISULFIDE INTERCHANGE PROTEIN DSBE"/>
    <property type="match status" value="1"/>
</dbReference>
<dbReference type="InterPro" id="IPR025380">
    <property type="entry name" value="DUF4369"/>
</dbReference>
<evidence type="ECO:0000256" key="2">
    <source>
        <dbReference type="ARBA" id="ARBA00022748"/>
    </source>
</evidence>
<dbReference type="PANTHER" id="PTHR42852:SF6">
    <property type="entry name" value="THIOL:DISULFIDE INTERCHANGE PROTEIN DSBE"/>
    <property type="match status" value="1"/>
</dbReference>
<evidence type="ECO:0000313" key="7">
    <source>
        <dbReference type="Proteomes" id="UP001597641"/>
    </source>
</evidence>
<gene>
    <name evidence="6" type="ORF">ACFS7Z_19635</name>
</gene>
<organism evidence="6 7">
    <name type="scientific">Pontibacter toksunensis</name>
    <dbReference type="NCBI Taxonomy" id="1332631"/>
    <lineage>
        <taxon>Bacteria</taxon>
        <taxon>Pseudomonadati</taxon>
        <taxon>Bacteroidota</taxon>
        <taxon>Cytophagia</taxon>
        <taxon>Cytophagales</taxon>
        <taxon>Hymenobacteraceae</taxon>
        <taxon>Pontibacter</taxon>
    </lineage>
</organism>
<evidence type="ECO:0000256" key="4">
    <source>
        <dbReference type="ARBA" id="ARBA00023284"/>
    </source>
</evidence>
<feature type="domain" description="Thioredoxin" evidence="5">
    <location>
        <begin position="233"/>
        <end position="373"/>
    </location>
</feature>
<comment type="subcellular location">
    <subcellularLocation>
        <location evidence="1">Cell envelope</location>
    </subcellularLocation>
</comment>
<dbReference type="PROSITE" id="PS51352">
    <property type="entry name" value="THIOREDOXIN_2"/>
    <property type="match status" value="1"/>
</dbReference>
<evidence type="ECO:0000256" key="1">
    <source>
        <dbReference type="ARBA" id="ARBA00004196"/>
    </source>
</evidence>
<reference evidence="7" key="1">
    <citation type="journal article" date="2019" name="Int. J. Syst. Evol. Microbiol.">
        <title>The Global Catalogue of Microorganisms (GCM) 10K type strain sequencing project: providing services to taxonomists for standard genome sequencing and annotation.</title>
        <authorList>
            <consortium name="The Broad Institute Genomics Platform"/>
            <consortium name="The Broad Institute Genome Sequencing Center for Infectious Disease"/>
            <person name="Wu L."/>
            <person name="Ma J."/>
        </authorList>
    </citation>
    <scope>NUCLEOTIDE SEQUENCE [LARGE SCALE GENOMIC DNA]</scope>
    <source>
        <strain evidence="7">KCTC 23984</strain>
    </source>
</reference>
<keyword evidence="4" id="KW-0676">Redox-active center</keyword>
<dbReference type="Pfam" id="PF00578">
    <property type="entry name" value="AhpC-TSA"/>
    <property type="match status" value="1"/>
</dbReference>
<dbReference type="SUPFAM" id="SSF52833">
    <property type="entry name" value="Thioredoxin-like"/>
    <property type="match status" value="1"/>
</dbReference>
<evidence type="ECO:0000256" key="3">
    <source>
        <dbReference type="ARBA" id="ARBA00023157"/>
    </source>
</evidence>
<name>A0ABW6C023_9BACT</name>
<dbReference type="InterPro" id="IPR050553">
    <property type="entry name" value="Thioredoxin_ResA/DsbE_sf"/>
</dbReference>
<dbReference type="Pfam" id="PF14289">
    <property type="entry name" value="DUF4369"/>
    <property type="match status" value="1"/>
</dbReference>
<keyword evidence="2" id="KW-0201">Cytochrome c-type biogenesis</keyword>
<keyword evidence="3" id="KW-1015">Disulfide bond</keyword>
<dbReference type="InterPro" id="IPR036249">
    <property type="entry name" value="Thioredoxin-like_sf"/>
</dbReference>
<evidence type="ECO:0000259" key="5">
    <source>
        <dbReference type="PROSITE" id="PS51352"/>
    </source>
</evidence>
<keyword evidence="7" id="KW-1185">Reference proteome</keyword>
<comment type="caution">
    <text evidence="6">The sequence shown here is derived from an EMBL/GenBank/DDBJ whole genome shotgun (WGS) entry which is preliminary data.</text>
</comment>
<dbReference type="Gene3D" id="3.40.30.10">
    <property type="entry name" value="Glutaredoxin"/>
    <property type="match status" value="1"/>
</dbReference>
<evidence type="ECO:0000313" key="6">
    <source>
        <dbReference type="EMBL" id="MFD3002592.1"/>
    </source>
</evidence>